<evidence type="ECO:0000313" key="9">
    <source>
        <dbReference type="EMBL" id="SDW46303.1"/>
    </source>
</evidence>
<dbReference type="AlphaFoldDB" id="A0A8X8IDX1"/>
<dbReference type="InterPro" id="IPR051539">
    <property type="entry name" value="T4SS-coupling_protein"/>
</dbReference>
<keyword evidence="5 7" id="KW-1133">Transmembrane helix</keyword>
<keyword evidence="3" id="KW-1003">Cell membrane</keyword>
<evidence type="ECO:0000313" key="10">
    <source>
        <dbReference type="Proteomes" id="UP000198711"/>
    </source>
</evidence>
<keyword evidence="6 7" id="KW-0472">Membrane</keyword>
<dbReference type="RefSeq" id="WP_092722502.1">
    <property type="nucleotide sequence ID" value="NZ_FNNO01000003.1"/>
</dbReference>
<evidence type="ECO:0000256" key="2">
    <source>
        <dbReference type="ARBA" id="ARBA00008806"/>
    </source>
</evidence>
<dbReference type="Pfam" id="PF02534">
    <property type="entry name" value="T4SS-DNA_transf"/>
    <property type="match status" value="1"/>
</dbReference>
<dbReference type="EMBL" id="FNNO01000003">
    <property type="protein sequence ID" value="SDW46303.1"/>
    <property type="molecule type" value="Genomic_DNA"/>
</dbReference>
<dbReference type="Pfam" id="PF14293">
    <property type="entry name" value="YWFCY"/>
    <property type="match status" value="1"/>
</dbReference>
<feature type="domain" description="YWFCY" evidence="8">
    <location>
        <begin position="6"/>
        <end position="149"/>
    </location>
</feature>
<evidence type="ECO:0000256" key="7">
    <source>
        <dbReference type="SAM" id="Phobius"/>
    </source>
</evidence>
<dbReference type="CDD" id="cd01127">
    <property type="entry name" value="TrwB_TraG_TraD_VirD4"/>
    <property type="match status" value="1"/>
</dbReference>
<feature type="transmembrane region" description="Helical" evidence="7">
    <location>
        <begin position="313"/>
        <end position="329"/>
    </location>
</feature>
<proteinExistence type="inferred from homology"/>
<keyword evidence="4 7" id="KW-0812">Transmembrane</keyword>
<evidence type="ECO:0000256" key="5">
    <source>
        <dbReference type="ARBA" id="ARBA00022989"/>
    </source>
</evidence>
<gene>
    <name evidence="9" type="ORF">SAMN05444410_10321</name>
</gene>
<dbReference type="InterPro" id="IPR003688">
    <property type="entry name" value="TraG/VirD4"/>
</dbReference>
<evidence type="ECO:0000256" key="6">
    <source>
        <dbReference type="ARBA" id="ARBA00023136"/>
    </source>
</evidence>
<dbReference type="PANTHER" id="PTHR37937:SF1">
    <property type="entry name" value="CONJUGATIVE TRANSFER: DNA TRANSPORT"/>
    <property type="match status" value="1"/>
</dbReference>
<organism evidence="9 10">
    <name type="scientific">Hydrobacter penzbergensis</name>
    <dbReference type="NCBI Taxonomy" id="1235997"/>
    <lineage>
        <taxon>Bacteria</taxon>
        <taxon>Pseudomonadati</taxon>
        <taxon>Bacteroidota</taxon>
        <taxon>Chitinophagia</taxon>
        <taxon>Chitinophagales</taxon>
        <taxon>Chitinophagaceae</taxon>
        <taxon>Hydrobacter</taxon>
    </lineage>
</organism>
<dbReference type="PANTHER" id="PTHR37937">
    <property type="entry name" value="CONJUGATIVE TRANSFER: DNA TRANSPORT"/>
    <property type="match status" value="1"/>
</dbReference>
<protein>
    <submittedName>
        <fullName evidence="9">Type IV secretory system Conjugative DNA transfer</fullName>
    </submittedName>
</protein>
<dbReference type="Gene3D" id="3.40.50.300">
    <property type="entry name" value="P-loop containing nucleotide triphosphate hydrolases"/>
    <property type="match status" value="2"/>
</dbReference>
<name>A0A8X8IDX1_9BACT</name>
<sequence length="657" mass="74754">MSTTGENEMGLRKILDLIRFTSLFMLFLHFYFYCYSTFKLWGVRSDITDRVLSNTTHTGLFVDFNRSKLISLGLLAISLLGARGKKKMELQPKVILLLIAIGFILFFVSNIIMSLQADEQMLTISYVLVASTGYLFVLSGGNLLSRLIQDKMHKDVFNEFNETFPQQEKLIENDFSIHFRGKYRLKDRTRDSYICLPNPFSGTLVVGRPGSGKSWFVLLPAIRQLIEKGYAMLIYDFKYDDLSKPAYNWMLANLNKYGHEPSFYSINLDYPELSNQCNPLYPASMKDISDAVESASSVLIGLNREWIKKQSDFFVQSAINFLTAIIWYLRKYSNGEFCTLPHAIEMMQVDYDELFPVLQTQPEVQAYISDFAQSLKDGTSPQLNGQVASAKVGMAKLSSPQLYWTLSGNDFTLDINDPEKPKIICLGNNPEKQAIYGAVLSLYISRLVKLVNQKGKQKCALVFDEFPTIYFNSMDALIATARSNKVATFLGMQDFSQLRKDYGKEQADVITNICGNIISGQVMGDSAKSLSERFGKIMQERQSISINRMDTSISKSMQLDYAIPASKISALSSGEFVGMVADNPDEKIKLKMFHAEVINDSDAMNIEMKTFVDLPVVKEIAEQKIMDNYYQIKHDIQMLVDQEMYRLRMLEEEIDEL</sequence>
<feature type="transmembrane region" description="Helical" evidence="7">
    <location>
        <begin position="94"/>
        <end position="112"/>
    </location>
</feature>
<feature type="transmembrane region" description="Helical" evidence="7">
    <location>
        <begin position="124"/>
        <end position="144"/>
    </location>
</feature>
<evidence type="ECO:0000256" key="4">
    <source>
        <dbReference type="ARBA" id="ARBA00022692"/>
    </source>
</evidence>
<dbReference type="InterPro" id="IPR027417">
    <property type="entry name" value="P-loop_NTPase"/>
</dbReference>
<comment type="subcellular location">
    <subcellularLocation>
        <location evidence="1">Cell membrane</location>
        <topology evidence="1">Multi-pass membrane protein</topology>
    </subcellularLocation>
</comment>
<reference evidence="9 10" key="1">
    <citation type="submission" date="2016-10" db="EMBL/GenBank/DDBJ databases">
        <authorList>
            <person name="Varghese N."/>
            <person name="Submissions S."/>
        </authorList>
    </citation>
    <scope>NUCLEOTIDE SEQUENCE [LARGE SCALE GENOMIC DNA]</scope>
    <source>
        <strain evidence="9 10">DSM 25353</strain>
    </source>
</reference>
<dbReference type="NCBIfam" id="NF041326">
    <property type="entry name" value="Bacteroid_MobC"/>
    <property type="match status" value="1"/>
</dbReference>
<dbReference type="SUPFAM" id="SSF52540">
    <property type="entry name" value="P-loop containing nucleoside triphosphate hydrolases"/>
    <property type="match status" value="1"/>
</dbReference>
<dbReference type="GO" id="GO:0005886">
    <property type="term" value="C:plasma membrane"/>
    <property type="evidence" value="ECO:0007669"/>
    <property type="project" value="UniProtKB-SubCell"/>
</dbReference>
<accession>A0A8X8IDX1</accession>
<comment type="caution">
    <text evidence="9">The sequence shown here is derived from an EMBL/GenBank/DDBJ whole genome shotgun (WGS) entry which is preliminary data.</text>
</comment>
<evidence type="ECO:0000259" key="8">
    <source>
        <dbReference type="Pfam" id="PF14293"/>
    </source>
</evidence>
<dbReference type="Proteomes" id="UP000198711">
    <property type="component" value="Unassembled WGS sequence"/>
</dbReference>
<keyword evidence="10" id="KW-1185">Reference proteome</keyword>
<feature type="transmembrane region" description="Helical" evidence="7">
    <location>
        <begin position="20"/>
        <end position="38"/>
    </location>
</feature>
<evidence type="ECO:0000256" key="1">
    <source>
        <dbReference type="ARBA" id="ARBA00004651"/>
    </source>
</evidence>
<comment type="similarity">
    <text evidence="2">Belongs to the VirD4/TraG family.</text>
</comment>
<evidence type="ECO:0000256" key="3">
    <source>
        <dbReference type="ARBA" id="ARBA00022475"/>
    </source>
</evidence>
<dbReference type="InterPro" id="IPR025988">
    <property type="entry name" value="YWFCY_dom"/>
</dbReference>